<organism evidence="10 11">
    <name type="scientific">Tenacibaculum aiptasiae</name>
    <dbReference type="NCBI Taxonomy" id="426481"/>
    <lineage>
        <taxon>Bacteria</taxon>
        <taxon>Pseudomonadati</taxon>
        <taxon>Bacteroidota</taxon>
        <taxon>Flavobacteriia</taxon>
        <taxon>Flavobacteriales</taxon>
        <taxon>Flavobacteriaceae</taxon>
        <taxon>Tenacibaculum</taxon>
    </lineage>
</organism>
<dbReference type="EC" id="2.7.13.3" evidence="2"/>
<keyword evidence="5" id="KW-0902">Two-component regulatory system</keyword>
<proteinExistence type="predicted"/>
<dbReference type="InterPro" id="IPR050482">
    <property type="entry name" value="Sensor_HK_TwoCompSys"/>
</dbReference>
<keyword evidence="11" id="KW-1185">Reference proteome</keyword>
<name>A0A7J5ASC8_9FLAO</name>
<evidence type="ECO:0000256" key="1">
    <source>
        <dbReference type="ARBA" id="ARBA00000085"/>
    </source>
</evidence>
<dbReference type="PANTHER" id="PTHR24421">
    <property type="entry name" value="NITRATE/NITRITE SENSOR PROTEIN NARX-RELATED"/>
    <property type="match status" value="1"/>
</dbReference>
<dbReference type="GO" id="GO:0000160">
    <property type="term" value="P:phosphorelay signal transduction system"/>
    <property type="evidence" value="ECO:0007669"/>
    <property type="project" value="UniProtKB-KW"/>
</dbReference>
<dbReference type="Proteomes" id="UP000467305">
    <property type="component" value="Unassembled WGS sequence"/>
</dbReference>
<evidence type="ECO:0000313" key="10">
    <source>
        <dbReference type="EMBL" id="KAB1160537.1"/>
    </source>
</evidence>
<dbReference type="SUPFAM" id="SSF55874">
    <property type="entry name" value="ATPase domain of HSP90 chaperone/DNA topoisomerase II/histidine kinase"/>
    <property type="match status" value="1"/>
</dbReference>
<dbReference type="OrthoDB" id="977000at2"/>
<evidence type="ECO:0000313" key="11">
    <source>
        <dbReference type="Proteomes" id="UP000467305"/>
    </source>
</evidence>
<accession>A0A7J5ASC8</accession>
<dbReference type="PROSITE" id="PS50109">
    <property type="entry name" value="HIS_KIN"/>
    <property type="match status" value="1"/>
</dbReference>
<feature type="transmembrane region" description="Helical" evidence="8">
    <location>
        <begin position="385"/>
        <end position="405"/>
    </location>
</feature>
<reference evidence="10 11" key="1">
    <citation type="submission" date="2019-09" db="EMBL/GenBank/DDBJ databases">
        <authorList>
            <person name="Cao W.R."/>
        </authorList>
    </citation>
    <scope>NUCLEOTIDE SEQUENCE [LARGE SCALE GENOMIC DNA]</scope>
    <source>
        <strain evidence="11">a4</strain>
    </source>
</reference>
<sequence length="611" mass="71357">MRFFLFSLFLIKLTYGQQSDSLPKNNKLKTIDIGLSAYFDNDTTTLKESYKKLLIFHQESTDSTFLAKYYQYKAMFYELKYKKDSAYYYYHQSKNISKKTGDSLEVGRRLLSIAFLQRKVKDYLGAEISFIEALKYLEPIKSYKYLERVYNGLGLITVELNQKGEALRYYNKALFYNKSNNNSHGYLYIINNIGLLYQKQNLHKKATSYFKKGLAFDNIKKKYPKQYSMLLENLAYSNYQLKRKANVLSQYEEAIEIKKNINNINGASTTHINISNYYKDIKQNTKAKFHAYEALKYAKQTHNNNRWLEALENLSELTYGEESKQFLKEYISLNDSLFQKERLSKNQFAKIRYETGKKEKENAVLKTENEKKQAQIAYHQQQETIGWLTAASILLLLILSITFFLHRRRKLLYQAQLEAARARENERQQIAKSLHDEVAGDLRMLHQKLEKSNLLTEAKKLNNVKENVRNLSHQLSSVSFDEVSFKDQIINLVSDYFELDFKISVTGLQEYEWQEVNNPIKRLLYLGIRESIQNCKKYAQASKINIDLTIQKNYVLLNITDNGIGFDTKISKKGIGLRNLQERVEDLNGTLNISSKIGNGTKTNIQIPLNA</sequence>
<dbReference type="EMBL" id="WAAU01000003">
    <property type="protein sequence ID" value="KAB1160537.1"/>
    <property type="molecule type" value="Genomic_DNA"/>
</dbReference>
<dbReference type="InterPro" id="IPR019734">
    <property type="entry name" value="TPR_rpt"/>
</dbReference>
<evidence type="ECO:0000256" key="3">
    <source>
        <dbReference type="ARBA" id="ARBA00022679"/>
    </source>
</evidence>
<protein>
    <recommendedName>
        <fullName evidence="2">histidine kinase</fullName>
        <ecNumber evidence="2">2.7.13.3</ecNumber>
    </recommendedName>
</protein>
<dbReference type="InterPro" id="IPR036890">
    <property type="entry name" value="HATPase_C_sf"/>
</dbReference>
<dbReference type="SMART" id="SM00387">
    <property type="entry name" value="HATPase_c"/>
    <property type="match status" value="1"/>
</dbReference>
<dbReference type="InterPro" id="IPR005467">
    <property type="entry name" value="His_kinase_dom"/>
</dbReference>
<comment type="catalytic activity">
    <reaction evidence="1">
        <text>ATP + protein L-histidine = ADP + protein N-phospho-L-histidine.</text>
        <dbReference type="EC" id="2.7.13.3"/>
    </reaction>
</comment>
<dbReference type="GO" id="GO:0004673">
    <property type="term" value="F:protein histidine kinase activity"/>
    <property type="evidence" value="ECO:0007669"/>
    <property type="project" value="UniProtKB-EC"/>
</dbReference>
<dbReference type="PROSITE" id="PS50005">
    <property type="entry name" value="TPR"/>
    <property type="match status" value="1"/>
</dbReference>
<dbReference type="InterPro" id="IPR003594">
    <property type="entry name" value="HATPase_dom"/>
</dbReference>
<evidence type="ECO:0000256" key="7">
    <source>
        <dbReference type="SAM" id="Coils"/>
    </source>
</evidence>
<keyword evidence="8" id="KW-0472">Membrane</keyword>
<dbReference type="Pfam" id="PF02518">
    <property type="entry name" value="HATPase_c"/>
    <property type="match status" value="1"/>
</dbReference>
<evidence type="ECO:0000256" key="8">
    <source>
        <dbReference type="SAM" id="Phobius"/>
    </source>
</evidence>
<dbReference type="InterPro" id="IPR011990">
    <property type="entry name" value="TPR-like_helical_dom_sf"/>
</dbReference>
<keyword evidence="8" id="KW-0812">Transmembrane</keyword>
<dbReference type="InterPro" id="IPR004358">
    <property type="entry name" value="Sig_transdc_His_kin-like_C"/>
</dbReference>
<evidence type="ECO:0000256" key="5">
    <source>
        <dbReference type="ARBA" id="ARBA00023012"/>
    </source>
</evidence>
<dbReference type="SUPFAM" id="SSF48452">
    <property type="entry name" value="TPR-like"/>
    <property type="match status" value="2"/>
</dbReference>
<dbReference type="RefSeq" id="WP_150898167.1">
    <property type="nucleotide sequence ID" value="NZ_WAAU01000003.1"/>
</dbReference>
<dbReference type="AlphaFoldDB" id="A0A7J5ASC8"/>
<keyword evidence="7" id="KW-0175">Coiled coil</keyword>
<feature type="coiled-coil region" evidence="7">
    <location>
        <begin position="357"/>
        <end position="384"/>
    </location>
</feature>
<keyword evidence="6" id="KW-0802">TPR repeat</keyword>
<keyword evidence="4" id="KW-0418">Kinase</keyword>
<dbReference type="PRINTS" id="PR00344">
    <property type="entry name" value="BCTRLSENSOR"/>
</dbReference>
<dbReference type="Gene3D" id="1.25.40.10">
    <property type="entry name" value="Tetratricopeptide repeat domain"/>
    <property type="match status" value="2"/>
</dbReference>
<feature type="domain" description="Histidine kinase" evidence="9">
    <location>
        <begin position="528"/>
        <end position="611"/>
    </location>
</feature>
<dbReference type="CDD" id="cd16917">
    <property type="entry name" value="HATPase_UhpB-NarQ-NarX-like"/>
    <property type="match status" value="1"/>
</dbReference>
<evidence type="ECO:0000259" key="9">
    <source>
        <dbReference type="PROSITE" id="PS50109"/>
    </source>
</evidence>
<evidence type="ECO:0000256" key="6">
    <source>
        <dbReference type="PROSITE-ProRule" id="PRU00339"/>
    </source>
</evidence>
<dbReference type="Gene3D" id="3.30.565.10">
    <property type="entry name" value="Histidine kinase-like ATPase, C-terminal domain"/>
    <property type="match status" value="1"/>
</dbReference>
<evidence type="ECO:0000256" key="4">
    <source>
        <dbReference type="ARBA" id="ARBA00022777"/>
    </source>
</evidence>
<gene>
    <name evidence="10" type="ORF">F7018_01285</name>
</gene>
<keyword evidence="3" id="KW-0808">Transferase</keyword>
<keyword evidence="8" id="KW-1133">Transmembrane helix</keyword>
<dbReference type="SMART" id="SM00028">
    <property type="entry name" value="TPR"/>
    <property type="match status" value="6"/>
</dbReference>
<evidence type="ECO:0000256" key="2">
    <source>
        <dbReference type="ARBA" id="ARBA00012438"/>
    </source>
</evidence>
<comment type="caution">
    <text evidence="10">The sequence shown here is derived from an EMBL/GenBank/DDBJ whole genome shotgun (WGS) entry which is preliminary data.</text>
</comment>
<feature type="repeat" description="TPR" evidence="6">
    <location>
        <begin position="147"/>
        <end position="180"/>
    </location>
</feature>